<gene>
    <name evidence="5" type="primary">URB1</name>
</gene>
<sequence length="2464" mass="274102">MEASVGRHPTRQAGLVRAVRQGAVRVKGTCTTLGPGARGRPPAQARLAFSQGQSPSRPTRRPLNRESIEARCLTREFFYRQRQGAPGRELIRLCSRLAPGLVPLGNGEPGGSTRQDPRKSRWGRRAPPHCGRAVSVRPKKRESQREQQKQEKPRGSAPAAPPRTGSSFPAARPPRFRPRPAPGHAPSAGPGRTGPPRPPTEVPPLPPVPPLPAHVWAPGTPRWYAAVVLRCPRVLLPGFLVCRSRGAPALSAMGVPKRKAAGGQDSTGLRAGAAKRSRTEELTGVRFKAELRGPQGAEPALEAFVAAAKKLPREDVYDVVEGYIKISVECAEIFQLLSGEKRPESETLLIFQVFEAILLRTASDLSHFHVVGTNIVKKLLNSHMKLICESLYASGYRMARACLNLMAAMVTQGPEAARDVCSHFDLNKKTLYTLATKRDSKGVHDVRLAYIQFALSFLIAGDDSTIAQVLELKEFIPCIFSSGIKEDRISTINILLSTLKTKVVHNKNITKTQKVRFFTGQLLNHIAALYSWNGIVDVNLEHGKTSSEDAGKILVRELVHTFLMDLCCSLKHGINFYDASFGTVGRGGNLTLLHFLLGLKTAADDELVAELVVNILKVCPDLLNKYFKEVTFSFLPRAKSTWSNNIKLLNKIYEAQPDVSRAFQTREFIPLPRLLAMVMVTTVPLVCNKTMFTQALNLDSISVKHTALSLVSVILKRALKTIEHCLNKEVWQESGVYTAAAIEEFVRLFREALSKVLPDLNTVVWVWQSLRKQETKQDDEKGKKRGIQTPAACVAPQCDDAETILLKAVLLQVICLYQKVVPHVVLQYNFDFSKLLKGVISEQGLREEVPPILQHHILKVALELPASKFLWLKAQEGPEAEIIGGERSVFYLLMKMFVTSSHLQLKSSTKLLITKILRDTGVFEHTWKELELWLEHLHDTVDEKRETVIQFLERVLLTLVANPYSYTDKASDFVQEASTLQAAGTKQEADDVSIPVSHIDGESIVAYMTAVLTDLLHTQRDPLALCLLLQAYDKLEPPVPPCCHQLSRFHTYYSRWIPEPVREALPFQTPGSLAPQGPPASSFSALLQTAYESEGALLDEQVQARLRAALPHLPMHQVLRSAKHLLLYIRSTVETFGQLGRSAGPPVLQLLLDLLRRLVVHCAQLDAQNQQKCEAAQAESDLFLDVESVASLELASDKTLEEVLVAILRHPTLEGWYLALERRALPPHALSPILVKLLAAQLSAGVLRLLLASAPILRSIRQLGLLAGYSEAITRSVLNELQNRRAGRATSRAETLPQLEALQELHPYMEGAQLREVTLALLSLPEAQLVAPGALKSPGKERHLNALGKTLVQLLTRSPQDQLQSSELLWASEFVKGLGALLPTLAVDELDAVFLHTLQREPVLVPVVGVDVLDYCLARRTQAALSTAALLVRLSSTHLLRFELWCGRPGSGLCLQEGLDDFLPLVHVYLRCRTWGRFTRPAGVSSAVIPVLRKALWRQLQTRLLSADGPPGSGLHHEVLAQLVPFARAKDLGILMDRLPSLLQTPGRHESWSVADSVSAALDGSAEELRAWRRTLLASCVKWLLVSFSGDQQGQDGTQDQERQMLLRFSELLNFLNEVDPGDWQKFVKIGLKFRYQDHMFLKALHAAIQRLYLPENSVCTQLTQLPAIHMMLTQHSLFLPTLLKSEEEENPDSQVKEALVDLMSAVVKLCPSVCESSHFSVLLGAYGATLSVLDQKILLLLRAYEQNDLSLVNFRVLLWGPVAVEHHKTCRSLGKSLWQQPSVGDILRLLDRDRMMKTILHFPQNRRLLPPEDGQELIFKDRSTVDLDGLYDPCFLLHLFSELTRPEFVVDCRKFLDSNSLGLTVAALSSYDPQMRAAAYYVLAAYYSQLEGARFREQPQLLYLLDVVRNGIRTQNMRLTFTLTLFIAKAALQILKPEEHMYLKISKFLLSHEYLNMNKVPGFYQFFFSSDFEQKTEQEWVFGILRQGMRDKHCYKLYARRGVFHTILAFFSSPLCDDEAQIWILEILQNAARDAQSAYEILRDYSLLTWVLHILESKFLETQLLSSIISLLHTLWVTNLGDKGVESEGLPPRKPGSQEPPKLLALHLVNEFLYVLIVLTKHLRPTLAPAQLTSFFGALESVLRYRATVVQAFKDMNRFTVNETVLSTKDVLILLHKWSLIERDARLQDDLRAAIEKYQVKELLKMCKDKNKPAVPVRAKGPRGRKRRPGEEEETADPEPQASTLETCKGLLRSILTHWGPAFPGPDCARGPVDGAAPESEAPGLACAAASLAVGWVLRSVAERPPGRAEALGLLGWLKSHILPQPVVVAELLGDRAVRSSIFRLYSQSCSAEQLVGPAQSVACLFNTVMLQLAAQGPAGSAFRPAVETLCLSSLKEKDEATRATAAFLVSLHIKDVWLGAQRPDSLLTHIQMIRDATEDAPKGDEEAVVMLCKDIAALVPNA</sequence>
<feature type="domain" description="URB1 N-terminal" evidence="2">
    <location>
        <begin position="330"/>
        <end position="644"/>
    </location>
</feature>
<reference evidence="5 6" key="1">
    <citation type="submission" date="2021-02" db="EMBL/GenBank/DDBJ databases">
        <title>Safari Cat Assemblies.</title>
        <authorList>
            <person name="Bredemeyer K.R."/>
            <person name="Murphy W.J."/>
        </authorList>
    </citation>
    <scope>NUCLEOTIDE SEQUENCE [LARGE SCALE GENOMIC DNA]</scope>
</reference>
<dbReference type="Pfam" id="PF16201">
    <property type="entry name" value="NopRA1"/>
    <property type="match status" value="1"/>
</dbReference>
<evidence type="ECO:0000256" key="1">
    <source>
        <dbReference type="SAM" id="MobiDB-lite"/>
    </source>
</evidence>
<proteinExistence type="predicted"/>
<dbReference type="Pfam" id="PF26140">
    <property type="entry name" value="HEAT_URB1"/>
    <property type="match status" value="1"/>
</dbReference>
<evidence type="ECO:0000259" key="2">
    <source>
        <dbReference type="Pfam" id="PF11707"/>
    </source>
</evidence>
<evidence type="ECO:0000259" key="3">
    <source>
        <dbReference type="Pfam" id="PF16201"/>
    </source>
</evidence>
<dbReference type="PANTHER" id="PTHR13500:SF0">
    <property type="entry name" value="NUCLEOLAR PRE-RIBOSOMAL-ASSOCIATED PROTEIN 1"/>
    <property type="match status" value="1"/>
</dbReference>
<protein>
    <submittedName>
        <fullName evidence="5">URB1 ribosome biogenesis homolog</fullName>
    </submittedName>
</protein>
<evidence type="ECO:0000313" key="6">
    <source>
        <dbReference type="Proteomes" id="UP000823872"/>
    </source>
</evidence>
<evidence type="ECO:0000259" key="4">
    <source>
        <dbReference type="Pfam" id="PF26140"/>
    </source>
</evidence>
<dbReference type="InterPro" id="IPR039844">
    <property type="entry name" value="URB1"/>
</dbReference>
<reference evidence="5" key="3">
    <citation type="submission" date="2025-09" db="UniProtKB">
        <authorList>
            <consortium name="Ensembl"/>
        </authorList>
    </citation>
    <scope>IDENTIFICATION</scope>
    <source>
        <strain evidence="5">breed Abyssinian</strain>
    </source>
</reference>
<keyword evidence="6" id="KW-1185">Reference proteome</keyword>
<feature type="domain" description="URB1 C-terminal" evidence="3">
    <location>
        <begin position="1862"/>
        <end position="2051"/>
    </location>
</feature>
<reference evidence="5" key="2">
    <citation type="submission" date="2025-08" db="UniProtKB">
        <authorList>
            <consortium name="Ensembl"/>
        </authorList>
    </citation>
    <scope>IDENTIFICATION</scope>
    <source>
        <strain evidence="5">breed Abyssinian</strain>
    </source>
</reference>
<dbReference type="InterPro" id="IPR016024">
    <property type="entry name" value="ARM-type_fold"/>
</dbReference>
<organism evidence="5 6">
    <name type="scientific">Felis catus</name>
    <name type="common">Cat</name>
    <name type="synonym">Felis silvestris catus</name>
    <dbReference type="NCBI Taxonomy" id="9685"/>
    <lineage>
        <taxon>Eukaryota</taxon>
        <taxon>Metazoa</taxon>
        <taxon>Chordata</taxon>
        <taxon>Craniata</taxon>
        <taxon>Vertebrata</taxon>
        <taxon>Euteleostomi</taxon>
        <taxon>Mammalia</taxon>
        <taxon>Eutheria</taxon>
        <taxon>Laurasiatheria</taxon>
        <taxon>Carnivora</taxon>
        <taxon>Feliformia</taxon>
        <taxon>Felidae</taxon>
        <taxon>Felinae</taxon>
        <taxon>Felis</taxon>
    </lineage>
</organism>
<name>A0ABI7XT18_FELCA</name>
<feature type="domain" description="URB1 central HEAT repeat" evidence="4">
    <location>
        <begin position="887"/>
        <end position="980"/>
    </location>
</feature>
<evidence type="ECO:0000313" key="5">
    <source>
        <dbReference type="Ensembl" id="ENSFCTP00005025695.1"/>
    </source>
</evidence>
<dbReference type="PANTHER" id="PTHR13500">
    <property type="entry name" value="NUCLEOLAR PRERIBOSOMAL-ASSOCIATED PROTEIN 1"/>
    <property type="match status" value="1"/>
</dbReference>
<feature type="region of interest" description="Disordered" evidence="1">
    <location>
        <begin position="101"/>
        <end position="205"/>
    </location>
</feature>
<dbReference type="Proteomes" id="UP000823872">
    <property type="component" value="Chromosome C2"/>
</dbReference>
<dbReference type="InterPro" id="IPR032436">
    <property type="entry name" value="URB1_C"/>
</dbReference>
<feature type="compositionally biased region" description="Pro residues" evidence="1">
    <location>
        <begin position="193"/>
        <end position="205"/>
    </location>
</feature>
<dbReference type="InterPro" id="IPR021714">
    <property type="entry name" value="URB1_N"/>
</dbReference>
<accession>A0ABI7XT18</accession>
<dbReference type="SUPFAM" id="SSF48371">
    <property type="entry name" value="ARM repeat"/>
    <property type="match status" value="1"/>
</dbReference>
<dbReference type="Pfam" id="PF11707">
    <property type="entry name" value="Npa1"/>
    <property type="match status" value="1"/>
</dbReference>
<feature type="compositionally biased region" description="Basic and acidic residues" evidence="1">
    <location>
        <begin position="141"/>
        <end position="154"/>
    </location>
</feature>
<feature type="region of interest" description="Disordered" evidence="1">
    <location>
        <begin position="48"/>
        <end position="67"/>
    </location>
</feature>
<dbReference type="Ensembl" id="ENSFCTT00005036992.1">
    <property type="protein sequence ID" value="ENSFCTP00005025695.1"/>
    <property type="gene ID" value="ENSFCTG00005012925.1"/>
</dbReference>
<feature type="region of interest" description="Disordered" evidence="1">
    <location>
        <begin position="2215"/>
        <end position="2244"/>
    </location>
</feature>
<dbReference type="GeneTree" id="ENSGT00390000014210"/>
<dbReference type="InterPro" id="IPR059018">
    <property type="entry name" value="HEAT_URB1"/>
</dbReference>